<dbReference type="Pfam" id="PF04960">
    <property type="entry name" value="Glutaminase"/>
    <property type="match status" value="1"/>
</dbReference>
<dbReference type="NCBIfam" id="NF002133">
    <property type="entry name" value="PRK00971.1-2"/>
    <property type="match status" value="1"/>
</dbReference>
<dbReference type="Proteomes" id="UP000233248">
    <property type="component" value="Unassembled WGS sequence"/>
</dbReference>
<feature type="binding site" evidence="6">
    <location>
        <position position="190"/>
    </location>
    <ligand>
        <name>substrate</name>
    </ligand>
</feature>
<dbReference type="RefSeq" id="WP_101185534.1">
    <property type="nucleotide sequence ID" value="NZ_CP031218.1"/>
</dbReference>
<dbReference type="GO" id="GO:0004359">
    <property type="term" value="F:glutaminase activity"/>
    <property type="evidence" value="ECO:0007669"/>
    <property type="project" value="UniProtKB-UniRule"/>
</dbReference>
<dbReference type="InterPro" id="IPR012338">
    <property type="entry name" value="Beta-lactam/transpept-like"/>
</dbReference>
<feature type="binding site" evidence="6">
    <location>
        <position position="113"/>
    </location>
    <ligand>
        <name>substrate</name>
    </ligand>
</feature>
<evidence type="ECO:0000256" key="3">
    <source>
        <dbReference type="ARBA" id="ARBA00012918"/>
    </source>
</evidence>
<evidence type="ECO:0000313" key="7">
    <source>
        <dbReference type="EMBL" id="PKI80130.1"/>
    </source>
</evidence>
<keyword evidence="4 6" id="KW-0378">Hydrolase</keyword>
<dbReference type="KEGG" id="ahs:AHALO_2713"/>
<dbReference type="HAMAP" id="MF_00313">
    <property type="entry name" value="Glutaminase"/>
    <property type="match status" value="1"/>
</dbReference>
<reference evidence="7 8" key="1">
    <citation type="submission" date="2017-09" db="EMBL/GenBank/DDBJ databases">
        <title>Genomics of the genus Arcobacter.</title>
        <authorList>
            <person name="Perez-Cataluna A."/>
            <person name="Figueras M.J."/>
            <person name="Salas-Masso N."/>
        </authorList>
    </citation>
    <scope>NUCLEOTIDE SEQUENCE [LARGE SCALE GENOMIC DNA]</scope>
    <source>
        <strain evidence="7 8">DSM 18005</strain>
    </source>
</reference>
<dbReference type="PANTHER" id="PTHR12544:SF29">
    <property type="entry name" value="GLUTAMINASE"/>
    <property type="match status" value="1"/>
</dbReference>
<sequence>MNYQTILEEIYEQIQPELQIGKVANYIPALKEVNADDFAMSIHLLDGTSYNIGSYNKKFSIQSISKVFTFSMALEIYSKKLYKRVWHEPSGNPFNSLVQLEYEKGIPRNPFINAGAIVTTDTLLSHYKTEDKTFEAINNFINRLCKEKIDFDEKIYNSELKHGFRNQALASLMKSFNNIKNPINKTLNIYFKHCSLMMSCEQLATSMLYLANHGIDPKTKEIYLNSSRAKRVNSLMLTCGHYDASGDFAFHVGLPGKSGVGGGIVAIVPKKMAICVYSPRLNSKGNSHAGTKALELFTSKTKLSIF</sequence>
<evidence type="ECO:0000313" key="8">
    <source>
        <dbReference type="Proteomes" id="UP000233248"/>
    </source>
</evidence>
<proteinExistence type="inferred from homology"/>
<feature type="binding site" evidence="6">
    <location>
        <position position="159"/>
    </location>
    <ligand>
        <name>substrate</name>
    </ligand>
</feature>
<comment type="subunit">
    <text evidence="2 6">Homotetramer.</text>
</comment>
<dbReference type="EMBL" id="NXIF01000041">
    <property type="protein sequence ID" value="PKI80130.1"/>
    <property type="molecule type" value="Genomic_DNA"/>
</dbReference>
<dbReference type="EC" id="3.5.1.2" evidence="3 6"/>
<evidence type="ECO:0000256" key="6">
    <source>
        <dbReference type="HAMAP-Rule" id="MF_00313"/>
    </source>
</evidence>
<evidence type="ECO:0000256" key="5">
    <source>
        <dbReference type="ARBA" id="ARBA00049534"/>
    </source>
</evidence>
<accession>A0A2N1J0Q0</accession>
<dbReference type="GO" id="GO:0006543">
    <property type="term" value="P:L-glutamine catabolic process"/>
    <property type="evidence" value="ECO:0007669"/>
    <property type="project" value="TreeGrafter"/>
</dbReference>
<evidence type="ECO:0000256" key="2">
    <source>
        <dbReference type="ARBA" id="ARBA00011881"/>
    </source>
</evidence>
<dbReference type="GO" id="GO:0006537">
    <property type="term" value="P:glutamate biosynthetic process"/>
    <property type="evidence" value="ECO:0007669"/>
    <property type="project" value="TreeGrafter"/>
</dbReference>
<dbReference type="InterPro" id="IPR015868">
    <property type="entry name" value="Glutaminase"/>
</dbReference>
<dbReference type="Gene3D" id="3.40.710.10">
    <property type="entry name" value="DD-peptidase/beta-lactamase superfamily"/>
    <property type="match status" value="1"/>
</dbReference>
<keyword evidence="8" id="KW-1185">Reference proteome</keyword>
<comment type="caution">
    <text evidence="7">The sequence shown here is derived from an EMBL/GenBank/DDBJ whole genome shotgun (WGS) entry which is preliminary data.</text>
</comment>
<feature type="binding site" evidence="6">
    <location>
        <position position="242"/>
    </location>
    <ligand>
        <name>substrate</name>
    </ligand>
</feature>
<gene>
    <name evidence="6" type="primary">glsA</name>
    <name evidence="7" type="ORF">CP960_10935</name>
</gene>
<dbReference type="FunFam" id="3.40.710.10:FF:000005">
    <property type="entry name" value="Glutaminase"/>
    <property type="match status" value="1"/>
</dbReference>
<protein>
    <recommendedName>
        <fullName evidence="3 6">Glutaminase</fullName>
        <ecNumber evidence="3 6">3.5.1.2</ecNumber>
    </recommendedName>
</protein>
<comment type="similarity">
    <text evidence="1 6">Belongs to the glutaminase family.</text>
</comment>
<feature type="binding site" evidence="6">
    <location>
        <position position="166"/>
    </location>
    <ligand>
        <name>substrate</name>
    </ligand>
</feature>
<comment type="catalytic activity">
    <reaction evidence="5 6">
        <text>L-glutamine + H2O = L-glutamate + NH4(+)</text>
        <dbReference type="Rhea" id="RHEA:15889"/>
        <dbReference type="ChEBI" id="CHEBI:15377"/>
        <dbReference type="ChEBI" id="CHEBI:28938"/>
        <dbReference type="ChEBI" id="CHEBI:29985"/>
        <dbReference type="ChEBI" id="CHEBI:58359"/>
        <dbReference type="EC" id="3.5.1.2"/>
    </reaction>
</comment>
<evidence type="ECO:0000256" key="4">
    <source>
        <dbReference type="ARBA" id="ARBA00022801"/>
    </source>
</evidence>
<dbReference type="AlphaFoldDB" id="A0A2N1J0Q0"/>
<dbReference type="NCBIfam" id="TIGR03814">
    <property type="entry name" value="Gln_ase"/>
    <property type="match status" value="1"/>
</dbReference>
<name>A0A2N1J0Q0_9BACT</name>
<feature type="binding site" evidence="6">
    <location>
        <position position="260"/>
    </location>
    <ligand>
        <name>substrate</name>
    </ligand>
</feature>
<organism evidence="7 8">
    <name type="scientific">Malaciobacter halophilus</name>
    <dbReference type="NCBI Taxonomy" id="197482"/>
    <lineage>
        <taxon>Bacteria</taxon>
        <taxon>Pseudomonadati</taxon>
        <taxon>Campylobacterota</taxon>
        <taxon>Epsilonproteobacteria</taxon>
        <taxon>Campylobacterales</taxon>
        <taxon>Arcobacteraceae</taxon>
        <taxon>Malaciobacter</taxon>
    </lineage>
</organism>
<dbReference type="PANTHER" id="PTHR12544">
    <property type="entry name" value="GLUTAMINASE"/>
    <property type="match status" value="1"/>
</dbReference>
<dbReference type="OrthoDB" id="9788822at2"/>
<keyword evidence="6" id="KW-0007">Acetylation</keyword>
<evidence type="ECO:0000256" key="1">
    <source>
        <dbReference type="ARBA" id="ARBA00011076"/>
    </source>
</evidence>
<feature type="binding site" evidence="6">
    <location>
        <position position="63"/>
    </location>
    <ligand>
        <name>substrate</name>
    </ligand>
</feature>
<dbReference type="SUPFAM" id="SSF56601">
    <property type="entry name" value="beta-lactamase/transpeptidase-like"/>
    <property type="match status" value="1"/>
</dbReference>